<feature type="transmembrane region" description="Helical" evidence="1">
    <location>
        <begin position="327"/>
        <end position="347"/>
    </location>
</feature>
<comment type="caution">
    <text evidence="2">The sequence shown here is derived from an EMBL/GenBank/DDBJ whole genome shotgun (WGS) entry which is preliminary data.</text>
</comment>
<dbReference type="OrthoDB" id="7069095at2"/>
<evidence type="ECO:0000313" key="3">
    <source>
        <dbReference type="Proteomes" id="UP000029264"/>
    </source>
</evidence>
<feature type="transmembrane region" description="Helical" evidence="1">
    <location>
        <begin position="196"/>
        <end position="219"/>
    </location>
</feature>
<reference evidence="2 3" key="1">
    <citation type="submission" date="2014-06" db="EMBL/GenBank/DDBJ databases">
        <title>Shewanella sp. YQH10.</title>
        <authorList>
            <person name="Liu Y."/>
            <person name="Zeng R."/>
        </authorList>
    </citation>
    <scope>NUCLEOTIDE SEQUENCE [LARGE SCALE GENOMIC DNA]</scope>
    <source>
        <strain evidence="2 3">YQH10</strain>
    </source>
</reference>
<name>A0A094LTB0_9GAMM</name>
<keyword evidence="1" id="KW-0812">Transmembrane</keyword>
<gene>
    <name evidence="2" type="ORF">HR45_02965</name>
</gene>
<dbReference type="eggNOG" id="ENOG5032I1Z">
    <property type="taxonomic scope" value="Bacteria"/>
</dbReference>
<keyword evidence="1" id="KW-0472">Membrane</keyword>
<organism evidence="2 3">
    <name type="scientific">Shewanella mangrovi</name>
    <dbReference type="NCBI Taxonomy" id="1515746"/>
    <lineage>
        <taxon>Bacteria</taxon>
        <taxon>Pseudomonadati</taxon>
        <taxon>Pseudomonadota</taxon>
        <taxon>Gammaproteobacteria</taxon>
        <taxon>Alteromonadales</taxon>
        <taxon>Shewanellaceae</taxon>
        <taxon>Shewanella</taxon>
    </lineage>
</organism>
<proteinExistence type="predicted"/>
<keyword evidence="1" id="KW-1133">Transmembrane helix</keyword>
<feature type="transmembrane region" description="Helical" evidence="1">
    <location>
        <begin position="273"/>
        <end position="294"/>
    </location>
</feature>
<dbReference type="EMBL" id="JPEO01000002">
    <property type="protein sequence ID" value="KFZ38423.1"/>
    <property type="molecule type" value="Genomic_DNA"/>
</dbReference>
<keyword evidence="3" id="KW-1185">Reference proteome</keyword>
<accession>A0A094LTB0</accession>
<protein>
    <submittedName>
        <fullName evidence="2">Uncharacterized protein</fullName>
    </submittedName>
</protein>
<sequence>MNNDLSLLVSGNDDGNSYVQVPIKKKDFGDFITNLLGQPEKIRDSKSGTYEINFEWLIHIHHLLDQRINQQNYAELVDFSAVFKFESGTERKITTIGGFLNFNEAKMVCTKSVEITWTYLVNFPNKAAPEKQEITLELITELAEVVTVGRSSVIRNAISGKGIISYVISHTERTWGDDIQGLLSNEIENVIDKEPWYLKLVFITSILLMMGFFAAGLLVPEYIEQLIREQQLTALYASFVPDGMTILDLDMNEKLNLALKLLDPNNNIQNVDVWFRIMSFIAGFALSIFTVIFFERNQKSFIVVTVNDRVRRDKYLAKKKSSFTLKLLSFIGAVFAGVAGNYLYYYINLP</sequence>
<dbReference type="AlphaFoldDB" id="A0A094LTB0"/>
<dbReference type="RefSeq" id="WP_037439599.1">
    <property type="nucleotide sequence ID" value="NZ_JPEO01000002.1"/>
</dbReference>
<dbReference type="Proteomes" id="UP000029264">
    <property type="component" value="Unassembled WGS sequence"/>
</dbReference>
<evidence type="ECO:0000256" key="1">
    <source>
        <dbReference type="SAM" id="Phobius"/>
    </source>
</evidence>
<evidence type="ECO:0000313" key="2">
    <source>
        <dbReference type="EMBL" id="KFZ38423.1"/>
    </source>
</evidence>